<dbReference type="AlphaFoldDB" id="A0A926D489"/>
<dbReference type="GO" id="GO:0005829">
    <property type="term" value="C:cytosol"/>
    <property type="evidence" value="ECO:0007669"/>
    <property type="project" value="TreeGrafter"/>
</dbReference>
<comment type="caution">
    <text evidence="2">The sequence shown here is derived from an EMBL/GenBank/DDBJ whole genome shotgun (WGS) entry which is preliminary data.</text>
</comment>
<dbReference type="NCBIfam" id="TIGR00738">
    <property type="entry name" value="rrf2_super"/>
    <property type="match status" value="1"/>
</dbReference>
<dbReference type="Proteomes" id="UP000623172">
    <property type="component" value="Unassembled WGS sequence"/>
</dbReference>
<dbReference type="Gene3D" id="1.10.10.10">
    <property type="entry name" value="Winged helix-like DNA-binding domain superfamily/Winged helix DNA-binding domain"/>
    <property type="match status" value="1"/>
</dbReference>
<keyword evidence="3" id="KW-1185">Reference proteome</keyword>
<dbReference type="PANTHER" id="PTHR33221:SF5">
    <property type="entry name" value="HTH-TYPE TRANSCRIPTIONAL REGULATOR ISCR"/>
    <property type="match status" value="1"/>
</dbReference>
<proteinExistence type="predicted"/>
<dbReference type="GO" id="GO:0003677">
    <property type="term" value="F:DNA binding"/>
    <property type="evidence" value="ECO:0007669"/>
    <property type="project" value="UniProtKB-KW"/>
</dbReference>
<dbReference type="InterPro" id="IPR036390">
    <property type="entry name" value="WH_DNA-bd_sf"/>
</dbReference>
<evidence type="ECO:0000313" key="2">
    <source>
        <dbReference type="EMBL" id="MBC8531271.1"/>
    </source>
</evidence>
<dbReference type="PANTHER" id="PTHR33221">
    <property type="entry name" value="WINGED HELIX-TURN-HELIX TRANSCRIPTIONAL REGULATOR, RRF2 FAMILY"/>
    <property type="match status" value="1"/>
</dbReference>
<dbReference type="GO" id="GO:0003700">
    <property type="term" value="F:DNA-binding transcription factor activity"/>
    <property type="evidence" value="ECO:0007669"/>
    <property type="project" value="TreeGrafter"/>
</dbReference>
<dbReference type="RefSeq" id="WP_249315574.1">
    <property type="nucleotide sequence ID" value="NZ_JACRSR010000001.1"/>
</dbReference>
<reference evidence="2" key="1">
    <citation type="submission" date="2020-08" db="EMBL/GenBank/DDBJ databases">
        <title>Genome public.</title>
        <authorList>
            <person name="Liu C."/>
            <person name="Sun Q."/>
        </authorList>
    </citation>
    <scope>NUCLEOTIDE SEQUENCE</scope>
    <source>
        <strain evidence="2">NSJ-53</strain>
    </source>
</reference>
<evidence type="ECO:0000313" key="3">
    <source>
        <dbReference type="Proteomes" id="UP000623172"/>
    </source>
</evidence>
<protein>
    <submittedName>
        <fullName evidence="2">Rrf2 family transcriptional regulator</fullName>
    </submittedName>
</protein>
<dbReference type="EMBL" id="JACRSR010000001">
    <property type="protein sequence ID" value="MBC8531271.1"/>
    <property type="molecule type" value="Genomic_DNA"/>
</dbReference>
<evidence type="ECO:0000256" key="1">
    <source>
        <dbReference type="ARBA" id="ARBA00023125"/>
    </source>
</evidence>
<dbReference type="InterPro" id="IPR036388">
    <property type="entry name" value="WH-like_DNA-bd_sf"/>
</dbReference>
<dbReference type="PROSITE" id="PS51197">
    <property type="entry name" value="HTH_RRF2_2"/>
    <property type="match status" value="1"/>
</dbReference>
<dbReference type="InterPro" id="IPR000944">
    <property type="entry name" value="Tscrpt_reg_Rrf2"/>
</dbReference>
<keyword evidence="1" id="KW-0238">DNA-binding</keyword>
<sequence length="142" mass="15746">MKLSTKSRYAVEALFYMALNAKEQPVSIADIARATSLSAKYLEQIFLILRRKGILRAVRGSRGGFILAALPEEITVGQIVRAIETHVVPVVCVTDLSQCRSRIRDRCVTRALWIRMAKALNDHMDSITLATLRAAYEGGQNG</sequence>
<gene>
    <name evidence="2" type="ORF">H8696_05350</name>
</gene>
<dbReference type="PROSITE" id="PS01332">
    <property type="entry name" value="HTH_RRF2_1"/>
    <property type="match status" value="1"/>
</dbReference>
<name>A0A926D489_9FIRM</name>
<dbReference type="InterPro" id="IPR030489">
    <property type="entry name" value="TR_Rrf2-type_CS"/>
</dbReference>
<accession>A0A926D489</accession>
<dbReference type="SUPFAM" id="SSF46785">
    <property type="entry name" value="Winged helix' DNA-binding domain"/>
    <property type="match status" value="1"/>
</dbReference>
<dbReference type="Pfam" id="PF02082">
    <property type="entry name" value="Rrf2"/>
    <property type="match status" value="1"/>
</dbReference>
<organism evidence="2 3">
    <name type="scientific">Gehongia tenuis</name>
    <dbReference type="NCBI Taxonomy" id="2763655"/>
    <lineage>
        <taxon>Bacteria</taxon>
        <taxon>Bacillati</taxon>
        <taxon>Bacillota</taxon>
        <taxon>Clostridia</taxon>
        <taxon>Christensenellales</taxon>
        <taxon>Christensenellaceae</taxon>
        <taxon>Gehongia</taxon>
    </lineage>
</organism>